<comment type="caution">
    <text evidence="1">The sequence shown here is derived from an EMBL/GenBank/DDBJ whole genome shotgun (WGS) entry which is preliminary data.</text>
</comment>
<dbReference type="AlphaFoldDB" id="A0A504YDR2"/>
<proteinExistence type="predicted"/>
<keyword evidence="2" id="KW-1185">Reference proteome</keyword>
<protein>
    <submittedName>
        <fullName evidence="1">Uncharacterized protein</fullName>
    </submittedName>
</protein>
<dbReference type="Proteomes" id="UP000316759">
    <property type="component" value="Unassembled WGS sequence"/>
</dbReference>
<name>A0A504YDR2_FASGI</name>
<evidence type="ECO:0000313" key="2">
    <source>
        <dbReference type="Proteomes" id="UP000316759"/>
    </source>
</evidence>
<dbReference type="EMBL" id="SUNJ01011753">
    <property type="protein sequence ID" value="TPP58661.1"/>
    <property type="molecule type" value="Genomic_DNA"/>
</dbReference>
<gene>
    <name evidence="1" type="ORF">FGIG_10796</name>
</gene>
<sequence length="85" mass="9129">MHVLGIGIRRCLSTMLQYEHGYLNGGNSEIAAESDGVSSEIVPESDGVNSGVATETGKENGFKRSTCSAVAMGLFYSLFLILRRE</sequence>
<accession>A0A504YDR2</accession>
<evidence type="ECO:0000313" key="1">
    <source>
        <dbReference type="EMBL" id="TPP58661.1"/>
    </source>
</evidence>
<reference evidence="1 2" key="1">
    <citation type="submission" date="2019-04" db="EMBL/GenBank/DDBJ databases">
        <title>Annotation for the trematode Fasciola gigantica.</title>
        <authorList>
            <person name="Choi Y.-J."/>
        </authorList>
    </citation>
    <scope>NUCLEOTIDE SEQUENCE [LARGE SCALE GENOMIC DNA]</scope>
    <source>
        <strain evidence="1">Uganda_cow_1</strain>
    </source>
</reference>
<organism evidence="1 2">
    <name type="scientific">Fasciola gigantica</name>
    <name type="common">Giant liver fluke</name>
    <dbReference type="NCBI Taxonomy" id="46835"/>
    <lineage>
        <taxon>Eukaryota</taxon>
        <taxon>Metazoa</taxon>
        <taxon>Spiralia</taxon>
        <taxon>Lophotrochozoa</taxon>
        <taxon>Platyhelminthes</taxon>
        <taxon>Trematoda</taxon>
        <taxon>Digenea</taxon>
        <taxon>Plagiorchiida</taxon>
        <taxon>Echinostomata</taxon>
        <taxon>Echinostomatoidea</taxon>
        <taxon>Fasciolidae</taxon>
        <taxon>Fasciola</taxon>
    </lineage>
</organism>